<name>A0A1M4S965_9BACT</name>
<dbReference type="Gene3D" id="3.40.1440.10">
    <property type="entry name" value="GIY-YIG endonuclease"/>
    <property type="match status" value="1"/>
</dbReference>
<dbReference type="EMBL" id="FQVB01000003">
    <property type="protein sequence ID" value="SHE28763.1"/>
    <property type="molecule type" value="Genomic_DNA"/>
</dbReference>
<dbReference type="AlphaFoldDB" id="A0A1M4S965"/>
<feature type="domain" description="GIY-YIG" evidence="1">
    <location>
        <begin position="1"/>
        <end position="59"/>
    </location>
</feature>
<sequence length="62" mass="7399">MGFTENLEKRLQAHNNDRCRHTAKFRPWFIKTVVAFADRERALSFERYLKSPSGRAFAKKRL</sequence>
<gene>
    <name evidence="2" type="ORF">SAMN02745206_00025</name>
</gene>
<accession>A0A1M4S965</accession>
<dbReference type="Pfam" id="PF01541">
    <property type="entry name" value="GIY-YIG"/>
    <property type="match status" value="1"/>
</dbReference>
<evidence type="ECO:0000313" key="2">
    <source>
        <dbReference type="EMBL" id="SHE28763.1"/>
    </source>
</evidence>
<proteinExistence type="predicted"/>
<protein>
    <submittedName>
        <fullName evidence="2">GIY-YIG catalytic domain-containing protein</fullName>
    </submittedName>
</protein>
<dbReference type="PROSITE" id="PS50164">
    <property type="entry name" value="GIY_YIG"/>
    <property type="match status" value="1"/>
</dbReference>
<reference evidence="3" key="1">
    <citation type="submission" date="2016-11" db="EMBL/GenBank/DDBJ databases">
        <authorList>
            <person name="Varghese N."/>
            <person name="Submissions S."/>
        </authorList>
    </citation>
    <scope>NUCLEOTIDE SEQUENCE [LARGE SCALE GENOMIC DNA]</scope>
    <source>
        <strain evidence="3">DSM 9756</strain>
    </source>
</reference>
<dbReference type="STRING" id="1121391.SAMN02745206_00025"/>
<evidence type="ECO:0000313" key="3">
    <source>
        <dbReference type="Proteomes" id="UP000184076"/>
    </source>
</evidence>
<dbReference type="Proteomes" id="UP000184076">
    <property type="component" value="Unassembled WGS sequence"/>
</dbReference>
<evidence type="ECO:0000259" key="1">
    <source>
        <dbReference type="PROSITE" id="PS50164"/>
    </source>
</evidence>
<organism evidence="2 3">
    <name type="scientific">Desulfacinum infernum DSM 9756</name>
    <dbReference type="NCBI Taxonomy" id="1121391"/>
    <lineage>
        <taxon>Bacteria</taxon>
        <taxon>Pseudomonadati</taxon>
        <taxon>Thermodesulfobacteriota</taxon>
        <taxon>Syntrophobacteria</taxon>
        <taxon>Syntrophobacterales</taxon>
        <taxon>Syntrophobacteraceae</taxon>
        <taxon>Desulfacinum</taxon>
    </lineage>
</organism>
<dbReference type="InterPro" id="IPR035901">
    <property type="entry name" value="GIY-YIG_endonuc_sf"/>
</dbReference>
<keyword evidence="3" id="KW-1185">Reference proteome</keyword>
<dbReference type="InterPro" id="IPR000305">
    <property type="entry name" value="GIY-YIG_endonuc"/>
</dbReference>